<dbReference type="Proteomes" id="UP000585474">
    <property type="component" value="Unassembled WGS sequence"/>
</dbReference>
<keyword evidence="10 11" id="KW-0472">Membrane</keyword>
<dbReference type="AlphaFoldDB" id="A0A7J0H561"/>
<dbReference type="GO" id="GO:0006506">
    <property type="term" value="P:GPI anchor biosynthetic process"/>
    <property type="evidence" value="ECO:0007669"/>
    <property type="project" value="UniProtKB-UniPathway"/>
</dbReference>
<dbReference type="PANTHER" id="PTHR12468">
    <property type="entry name" value="GPI MANNOSYLTRANSFERASE 2"/>
    <property type="match status" value="1"/>
</dbReference>
<dbReference type="Pfam" id="PF04188">
    <property type="entry name" value="Mannosyl_trans2"/>
    <property type="match status" value="1"/>
</dbReference>
<protein>
    <recommendedName>
        <fullName evidence="11">GPI mannosyltransferase 2</fullName>
        <ecNumber evidence="11">2.4.1.-</ecNumber>
    </recommendedName>
</protein>
<dbReference type="EC" id="2.4.1.-" evidence="11"/>
<feature type="transmembrane region" description="Helical" evidence="11">
    <location>
        <begin position="127"/>
        <end position="147"/>
    </location>
</feature>
<accession>A0A7J0H561</accession>
<keyword evidence="7 11" id="KW-0812">Transmembrane</keyword>
<evidence type="ECO:0000313" key="13">
    <source>
        <dbReference type="Proteomes" id="UP000585474"/>
    </source>
</evidence>
<comment type="caution">
    <text evidence="11">Lacks conserved residue(s) required for the propagation of feature annotation.</text>
</comment>
<keyword evidence="9 11" id="KW-1133">Transmembrane helix</keyword>
<evidence type="ECO:0000256" key="9">
    <source>
        <dbReference type="ARBA" id="ARBA00022989"/>
    </source>
</evidence>
<reference evidence="12 13" key="1">
    <citation type="submission" date="2019-07" db="EMBL/GenBank/DDBJ databases">
        <title>De Novo Assembly of kiwifruit Actinidia rufa.</title>
        <authorList>
            <person name="Sugita-Konishi S."/>
            <person name="Sato K."/>
            <person name="Mori E."/>
            <person name="Abe Y."/>
            <person name="Kisaki G."/>
            <person name="Hamano K."/>
            <person name="Suezawa K."/>
            <person name="Otani M."/>
            <person name="Fukuda T."/>
            <person name="Manabe T."/>
            <person name="Gomi K."/>
            <person name="Tabuchi M."/>
            <person name="Akimitsu K."/>
            <person name="Kataoka I."/>
        </authorList>
    </citation>
    <scope>NUCLEOTIDE SEQUENCE [LARGE SCALE GENOMIC DNA]</scope>
    <source>
        <strain evidence="13">cv. Fuchu</strain>
    </source>
</reference>
<sequence>MAGSESSIEIHHTRIVLRSAIASRLLLVALIVLWRSLLNPYDTSAAINPSCLSSSSSKSPSVLFPRIASAIEDTVVWDGVYFVRIAQCGYEYEQSYAFFPLFPLSMALLSRTVFAVLIPVIGYRAVLALSGYVISNLAFVLAATCLYRLSVIILKDRETALRASILFCFNPASIFYSSIYTESLYSLSSIGGVYQLMSGANNLATLMFSLSGAARSNGVINAAEHKNSASLGADTRAKGGYVLKEHSSRIQEGGNSVLVCKSTSLLVRLTFNGVSQNWQEMGICDMGILCSLHILLGSLLFSNFYPFT</sequence>
<keyword evidence="8 11" id="KW-0256">Endoplasmic reticulum</keyword>
<evidence type="ECO:0000256" key="8">
    <source>
        <dbReference type="ARBA" id="ARBA00022824"/>
    </source>
</evidence>
<evidence type="ECO:0000256" key="10">
    <source>
        <dbReference type="ARBA" id="ARBA00023136"/>
    </source>
</evidence>
<feature type="transmembrane region" description="Helical" evidence="11">
    <location>
        <begin position="15"/>
        <end position="34"/>
    </location>
</feature>
<evidence type="ECO:0000256" key="11">
    <source>
        <dbReference type="RuleBase" id="RU363112"/>
    </source>
</evidence>
<comment type="similarity">
    <text evidence="3 11">Belongs to the PIGV family.</text>
</comment>
<evidence type="ECO:0000256" key="6">
    <source>
        <dbReference type="ARBA" id="ARBA00022679"/>
    </source>
</evidence>
<feature type="transmembrane region" description="Helical" evidence="11">
    <location>
        <begin position="101"/>
        <end position="121"/>
    </location>
</feature>
<comment type="function">
    <text evidence="11">Mannosyltransferase involved in glycosylphosphatidylinositol-anchor biosynthesis.</text>
</comment>
<evidence type="ECO:0000256" key="2">
    <source>
        <dbReference type="ARBA" id="ARBA00004687"/>
    </source>
</evidence>
<comment type="subcellular location">
    <subcellularLocation>
        <location evidence="1 11">Endoplasmic reticulum membrane</location>
        <topology evidence="1 11">Multi-pass membrane protein</topology>
    </subcellularLocation>
</comment>
<proteinExistence type="inferred from homology"/>
<comment type="caution">
    <text evidence="12">The sequence shown here is derived from an EMBL/GenBank/DDBJ whole genome shotgun (WGS) entry which is preliminary data.</text>
</comment>
<name>A0A7J0H561_9ERIC</name>
<dbReference type="OrthoDB" id="10252502at2759"/>
<organism evidence="12 13">
    <name type="scientific">Actinidia rufa</name>
    <dbReference type="NCBI Taxonomy" id="165716"/>
    <lineage>
        <taxon>Eukaryota</taxon>
        <taxon>Viridiplantae</taxon>
        <taxon>Streptophyta</taxon>
        <taxon>Embryophyta</taxon>
        <taxon>Tracheophyta</taxon>
        <taxon>Spermatophyta</taxon>
        <taxon>Magnoliopsida</taxon>
        <taxon>eudicotyledons</taxon>
        <taxon>Gunneridae</taxon>
        <taxon>Pentapetalae</taxon>
        <taxon>asterids</taxon>
        <taxon>Ericales</taxon>
        <taxon>Actinidiaceae</taxon>
        <taxon>Actinidia</taxon>
    </lineage>
</organism>
<evidence type="ECO:0000256" key="4">
    <source>
        <dbReference type="ARBA" id="ARBA00022502"/>
    </source>
</evidence>
<dbReference type="GO" id="GO:0000009">
    <property type="term" value="F:alpha-1,6-mannosyltransferase activity"/>
    <property type="evidence" value="ECO:0007669"/>
    <property type="project" value="InterPro"/>
</dbReference>
<gene>
    <name evidence="12" type="ORF">Acr_26g0015060</name>
</gene>
<evidence type="ECO:0000256" key="1">
    <source>
        <dbReference type="ARBA" id="ARBA00004477"/>
    </source>
</evidence>
<evidence type="ECO:0000256" key="5">
    <source>
        <dbReference type="ARBA" id="ARBA00022676"/>
    </source>
</evidence>
<dbReference type="GO" id="GO:0004376">
    <property type="term" value="F:GPI mannosyltransferase activity"/>
    <property type="evidence" value="ECO:0007669"/>
    <property type="project" value="InterPro"/>
</dbReference>
<dbReference type="PANTHER" id="PTHR12468:SF2">
    <property type="entry name" value="GPI MANNOSYLTRANSFERASE 2"/>
    <property type="match status" value="1"/>
</dbReference>
<dbReference type="GO" id="GO:0005789">
    <property type="term" value="C:endoplasmic reticulum membrane"/>
    <property type="evidence" value="ECO:0007669"/>
    <property type="project" value="UniProtKB-SubCell"/>
</dbReference>
<keyword evidence="5 11" id="KW-0328">Glycosyltransferase</keyword>
<keyword evidence="13" id="KW-1185">Reference proteome</keyword>
<evidence type="ECO:0000256" key="7">
    <source>
        <dbReference type="ARBA" id="ARBA00022692"/>
    </source>
</evidence>
<dbReference type="GO" id="GO:0031501">
    <property type="term" value="C:mannosyltransferase complex"/>
    <property type="evidence" value="ECO:0007669"/>
    <property type="project" value="TreeGrafter"/>
</dbReference>
<keyword evidence="6 11" id="KW-0808">Transferase</keyword>
<dbReference type="InterPro" id="IPR007315">
    <property type="entry name" value="PIG-V/Gpi18"/>
</dbReference>
<dbReference type="UniPathway" id="UPA00196"/>
<evidence type="ECO:0000313" key="12">
    <source>
        <dbReference type="EMBL" id="GFZ18237.1"/>
    </source>
</evidence>
<evidence type="ECO:0000256" key="3">
    <source>
        <dbReference type="ARBA" id="ARBA00008698"/>
    </source>
</evidence>
<comment type="pathway">
    <text evidence="2 11">Glycolipid biosynthesis; glycosylphosphatidylinositol-anchor biosynthesis.</text>
</comment>
<keyword evidence="4 11" id="KW-0337">GPI-anchor biosynthesis</keyword>
<dbReference type="EMBL" id="BJWL01000026">
    <property type="protein sequence ID" value="GFZ18237.1"/>
    <property type="molecule type" value="Genomic_DNA"/>
</dbReference>